<dbReference type="Pfam" id="PF01734">
    <property type="entry name" value="Patatin"/>
    <property type="match status" value="1"/>
</dbReference>
<proteinExistence type="predicted"/>
<dbReference type="Gene3D" id="3.40.1090.10">
    <property type="entry name" value="Cytosolic phospholipase A2 catalytic domain"/>
    <property type="match status" value="1"/>
</dbReference>
<dbReference type="PANTHER" id="PTHR12406">
    <property type="entry name" value="CALCIUM-INDEPENDENT PHOSPHOLIPASE A2 IPLA2 -RELATED"/>
    <property type="match status" value="1"/>
</dbReference>
<evidence type="ECO:0000259" key="2">
    <source>
        <dbReference type="PROSITE" id="PS51635"/>
    </source>
</evidence>
<dbReference type="PANTHER" id="PTHR12406:SF7">
    <property type="entry name" value="PATATIN-LIKE PHOSPHOLIPASE DOMAIN-CONTAINING PROTEIN 4"/>
    <property type="match status" value="1"/>
</dbReference>
<dbReference type="EMBL" id="MN740434">
    <property type="protein sequence ID" value="QHU06416.1"/>
    <property type="molecule type" value="Genomic_DNA"/>
</dbReference>
<dbReference type="GO" id="GO:0005737">
    <property type="term" value="C:cytoplasm"/>
    <property type="evidence" value="ECO:0007669"/>
    <property type="project" value="TreeGrafter"/>
</dbReference>
<dbReference type="InterPro" id="IPR002641">
    <property type="entry name" value="PNPLA_dom"/>
</dbReference>
<dbReference type="AlphaFoldDB" id="A0A6C0JNQ2"/>
<feature type="domain" description="PNPLA" evidence="2">
    <location>
        <begin position="76"/>
        <end position="239"/>
    </location>
</feature>
<dbReference type="GO" id="GO:0019433">
    <property type="term" value="P:triglyceride catabolic process"/>
    <property type="evidence" value="ECO:0007669"/>
    <property type="project" value="TreeGrafter"/>
</dbReference>
<name>A0A6C0JNQ2_9ZZZZ</name>
<sequence length="300" mass="35034">MYFFNKYIFLLFYIPLFLSFKDMYRNRLLQSKLYLKFNKNIDVQNILHIKTKRSFSENENSLFLNENEFIRDKKLISISPGGFKGFYMMGICKFIKKNYDLDNYIFSGASAGAWNSLALCLKKDIDEFQAKVLDTTLQNVNNLFDVENIAKNKILESYTTEDFDLNRLFIGVTTIEKYKTNTTIFTGFDNLEDALNCCIASSHIPLITGGFTNMYRNILSFDGGFSKYPYLNITKSVLHITPSIWEKENNKIKRGSGNIIDYANLFSKKKYNYVELVENGYNDCQKNKNYLDELFDIKNN</sequence>
<dbReference type="GO" id="GO:0055088">
    <property type="term" value="P:lipid homeostasis"/>
    <property type="evidence" value="ECO:0007669"/>
    <property type="project" value="TreeGrafter"/>
</dbReference>
<dbReference type="GO" id="GO:0004806">
    <property type="term" value="F:triacylglycerol lipase activity"/>
    <property type="evidence" value="ECO:0007669"/>
    <property type="project" value="TreeGrafter"/>
</dbReference>
<evidence type="ECO:0000313" key="3">
    <source>
        <dbReference type="EMBL" id="QHU06416.1"/>
    </source>
</evidence>
<accession>A0A6C0JNQ2</accession>
<organism evidence="3">
    <name type="scientific">viral metagenome</name>
    <dbReference type="NCBI Taxonomy" id="1070528"/>
    <lineage>
        <taxon>unclassified sequences</taxon>
        <taxon>metagenomes</taxon>
        <taxon>organismal metagenomes</taxon>
    </lineage>
</organism>
<reference evidence="3" key="1">
    <citation type="journal article" date="2020" name="Nature">
        <title>Giant virus diversity and host interactions through global metagenomics.</title>
        <authorList>
            <person name="Schulz F."/>
            <person name="Roux S."/>
            <person name="Paez-Espino D."/>
            <person name="Jungbluth S."/>
            <person name="Walsh D.A."/>
            <person name="Denef V.J."/>
            <person name="McMahon K.D."/>
            <person name="Konstantinidis K.T."/>
            <person name="Eloe-Fadrosh E.A."/>
            <person name="Kyrpides N.C."/>
            <person name="Woyke T."/>
        </authorList>
    </citation>
    <scope>NUCLEOTIDE SEQUENCE</scope>
    <source>
        <strain evidence="3">GVMAG-M-3300027747-57</strain>
    </source>
</reference>
<dbReference type="InterPro" id="IPR033562">
    <property type="entry name" value="PLPL"/>
</dbReference>
<dbReference type="InterPro" id="IPR016035">
    <property type="entry name" value="Acyl_Trfase/lysoPLipase"/>
</dbReference>
<keyword evidence="1" id="KW-0443">Lipid metabolism</keyword>
<dbReference type="SUPFAM" id="SSF52151">
    <property type="entry name" value="FabD/lysophospholipase-like"/>
    <property type="match status" value="1"/>
</dbReference>
<evidence type="ECO:0000256" key="1">
    <source>
        <dbReference type="ARBA" id="ARBA00023098"/>
    </source>
</evidence>
<dbReference type="GO" id="GO:0016020">
    <property type="term" value="C:membrane"/>
    <property type="evidence" value="ECO:0007669"/>
    <property type="project" value="TreeGrafter"/>
</dbReference>
<dbReference type="GO" id="GO:0005811">
    <property type="term" value="C:lipid droplet"/>
    <property type="evidence" value="ECO:0007669"/>
    <property type="project" value="TreeGrafter"/>
</dbReference>
<dbReference type="PROSITE" id="PS51635">
    <property type="entry name" value="PNPLA"/>
    <property type="match status" value="1"/>
</dbReference>
<protein>
    <recommendedName>
        <fullName evidence="2">PNPLA domain-containing protein</fullName>
    </recommendedName>
</protein>